<evidence type="ECO:0000256" key="10">
    <source>
        <dbReference type="ARBA" id="ARBA00022989"/>
    </source>
</evidence>
<sequence length="602" mass="63457">MVTDSTGPDDDGPHGSFGHYHLMEVLGRGGMGVVYRARDTRTDRIVALKVLPPHLAADTVFQQRFRRESQAAAGVNDPHVVPIHGYGEIDGRLYLDMQLIEGMTLGAILGQRRRPLEPALAVSVTEQVASALDAAHAAGLVHRDVKPSNILISDREFVYLIDFGLARTANDPGLTTAGSTLGTLAYMAPERFGGGPADPRSDIYALACVLYECLTGSRPYPDDSLEQQIAGHMVTPPPLPSDTDRALAAFDAVIAQGMAKEPGRRYRTATELAVAARRAAQAPVTARHRAPVRTRRRSLVVLSAGVVVIAVSALAAWHFGAGPQRADTRAVGMAESTAPPAQPAPGAVAPIAATVPADIRAAGRLVIGVNVPYAPNEFRDSSGELVGFDVDLMNAVTRVLGLRPDYRETAFETIMGSVQSGAFHLGMSSVTDTVAREQSADFVTYFEAGTLWAQRPGSGIDPDDACGLRVGVAFGTLQETDEIPTKSAACEAAGRAPLDKVVFTSQDDVTAALISGAVDAMSADSPVTGFAVKLSGGSLETAGEVFDSAPYGWPVGKGSPLAESLRQALEHLMVTGEYRTIATMWGVDKGMIDAPVINGAQR</sequence>
<accession>A0A378TQR6</accession>
<keyword evidence="4" id="KW-0723">Serine/threonine-protein kinase</keyword>
<feature type="domain" description="Protein kinase" evidence="14">
    <location>
        <begin position="20"/>
        <end position="285"/>
    </location>
</feature>
<dbReference type="GO" id="GO:0004674">
    <property type="term" value="F:protein serine/threonine kinase activity"/>
    <property type="evidence" value="ECO:0007669"/>
    <property type="project" value="UniProtKB-KW"/>
</dbReference>
<keyword evidence="6 13" id="KW-0812">Transmembrane</keyword>
<dbReference type="InterPro" id="IPR011009">
    <property type="entry name" value="Kinase-like_dom_sf"/>
</dbReference>
<keyword evidence="5 15" id="KW-0808">Transferase</keyword>
<evidence type="ECO:0000256" key="8">
    <source>
        <dbReference type="ARBA" id="ARBA00022777"/>
    </source>
</evidence>
<reference evidence="15 16" key="1">
    <citation type="submission" date="2018-06" db="EMBL/GenBank/DDBJ databases">
        <authorList>
            <consortium name="Pathogen Informatics"/>
            <person name="Doyle S."/>
        </authorList>
    </citation>
    <scope>NUCLEOTIDE SEQUENCE [LARGE SCALE GENOMIC DNA]</scope>
    <source>
        <strain evidence="15 16">NCTC10821</strain>
    </source>
</reference>
<gene>
    <name evidence="15" type="primary">pknD</name>
    <name evidence="15" type="ORF">NCTC10821_05678</name>
</gene>
<evidence type="ECO:0000256" key="5">
    <source>
        <dbReference type="ARBA" id="ARBA00022679"/>
    </source>
</evidence>
<evidence type="ECO:0000256" key="13">
    <source>
        <dbReference type="SAM" id="Phobius"/>
    </source>
</evidence>
<feature type="binding site" evidence="12">
    <location>
        <position position="49"/>
    </location>
    <ligand>
        <name>ATP</name>
        <dbReference type="ChEBI" id="CHEBI:30616"/>
    </ligand>
</feature>
<dbReference type="AlphaFoldDB" id="A0A378TQR6"/>
<keyword evidence="3" id="KW-1003">Cell membrane</keyword>
<keyword evidence="10 13" id="KW-1133">Transmembrane helix</keyword>
<dbReference type="SUPFAM" id="SSF56112">
    <property type="entry name" value="Protein kinase-like (PK-like)"/>
    <property type="match status" value="1"/>
</dbReference>
<keyword evidence="8" id="KW-0418">Kinase</keyword>
<dbReference type="PROSITE" id="PS00107">
    <property type="entry name" value="PROTEIN_KINASE_ATP"/>
    <property type="match status" value="1"/>
</dbReference>
<dbReference type="SUPFAM" id="SSF53850">
    <property type="entry name" value="Periplasmic binding protein-like II"/>
    <property type="match status" value="1"/>
</dbReference>
<dbReference type="SMART" id="SM00062">
    <property type="entry name" value="PBPb"/>
    <property type="match status" value="1"/>
</dbReference>
<evidence type="ECO:0000256" key="2">
    <source>
        <dbReference type="ARBA" id="ARBA00012513"/>
    </source>
</evidence>
<evidence type="ECO:0000256" key="7">
    <source>
        <dbReference type="ARBA" id="ARBA00022741"/>
    </source>
</evidence>
<feature type="transmembrane region" description="Helical" evidence="13">
    <location>
        <begin position="299"/>
        <end position="319"/>
    </location>
</feature>
<dbReference type="Gene3D" id="3.40.190.10">
    <property type="entry name" value="Periplasmic binding protein-like II"/>
    <property type="match status" value="2"/>
</dbReference>
<name>A0A378TQR6_9MYCO</name>
<dbReference type="Gene3D" id="3.30.200.20">
    <property type="entry name" value="Phosphorylase Kinase, domain 1"/>
    <property type="match status" value="1"/>
</dbReference>
<dbReference type="Pfam" id="PF00069">
    <property type="entry name" value="Pkinase"/>
    <property type="match status" value="1"/>
</dbReference>
<keyword evidence="7 12" id="KW-0547">Nucleotide-binding</keyword>
<dbReference type="InterPro" id="IPR000719">
    <property type="entry name" value="Prot_kinase_dom"/>
</dbReference>
<dbReference type="Gene3D" id="1.10.510.10">
    <property type="entry name" value="Transferase(Phosphotransferase) domain 1"/>
    <property type="match status" value="1"/>
</dbReference>
<evidence type="ECO:0000256" key="3">
    <source>
        <dbReference type="ARBA" id="ARBA00022475"/>
    </source>
</evidence>
<dbReference type="GO" id="GO:0080090">
    <property type="term" value="P:regulation of primary metabolic process"/>
    <property type="evidence" value="ECO:0007669"/>
    <property type="project" value="UniProtKB-ARBA"/>
</dbReference>
<evidence type="ECO:0000256" key="4">
    <source>
        <dbReference type="ARBA" id="ARBA00022527"/>
    </source>
</evidence>
<proteinExistence type="predicted"/>
<dbReference type="Proteomes" id="UP000254978">
    <property type="component" value="Unassembled WGS sequence"/>
</dbReference>
<dbReference type="InterPro" id="IPR017441">
    <property type="entry name" value="Protein_kinase_ATP_BS"/>
</dbReference>
<evidence type="ECO:0000256" key="1">
    <source>
        <dbReference type="ARBA" id="ARBA00004162"/>
    </source>
</evidence>
<dbReference type="SMART" id="SM00220">
    <property type="entry name" value="S_TKc"/>
    <property type="match status" value="1"/>
</dbReference>
<keyword evidence="11 13" id="KW-0472">Membrane</keyword>
<dbReference type="GO" id="GO:0005886">
    <property type="term" value="C:plasma membrane"/>
    <property type="evidence" value="ECO:0007669"/>
    <property type="project" value="UniProtKB-SubCell"/>
</dbReference>
<dbReference type="InterPro" id="IPR008271">
    <property type="entry name" value="Ser/Thr_kinase_AS"/>
</dbReference>
<evidence type="ECO:0000256" key="11">
    <source>
        <dbReference type="ARBA" id="ARBA00023136"/>
    </source>
</evidence>
<protein>
    <recommendedName>
        <fullName evidence="2">non-specific serine/threonine protein kinase</fullName>
        <ecNumber evidence="2">2.7.11.1</ecNumber>
    </recommendedName>
</protein>
<evidence type="ECO:0000313" key="15">
    <source>
        <dbReference type="EMBL" id="STZ62115.1"/>
    </source>
</evidence>
<dbReference type="PROSITE" id="PS00108">
    <property type="entry name" value="PROTEIN_KINASE_ST"/>
    <property type="match status" value="1"/>
</dbReference>
<comment type="subcellular location">
    <subcellularLocation>
        <location evidence="1">Cell membrane</location>
        <topology evidence="1">Single-pass membrane protein</topology>
    </subcellularLocation>
</comment>
<dbReference type="CDD" id="cd14014">
    <property type="entry name" value="STKc_PknB_like"/>
    <property type="match status" value="1"/>
</dbReference>
<evidence type="ECO:0000256" key="12">
    <source>
        <dbReference type="PROSITE-ProRule" id="PRU10141"/>
    </source>
</evidence>
<dbReference type="PROSITE" id="PS50011">
    <property type="entry name" value="PROTEIN_KINASE_DOM"/>
    <property type="match status" value="1"/>
</dbReference>
<evidence type="ECO:0000256" key="9">
    <source>
        <dbReference type="ARBA" id="ARBA00022840"/>
    </source>
</evidence>
<dbReference type="EC" id="2.7.11.1" evidence="2"/>
<dbReference type="PANTHER" id="PTHR43289">
    <property type="entry name" value="MITOGEN-ACTIVATED PROTEIN KINASE KINASE KINASE 20-RELATED"/>
    <property type="match status" value="1"/>
</dbReference>
<keyword evidence="9 12" id="KW-0067">ATP-binding</keyword>
<organism evidence="15 16">
    <name type="scientific">Mycolicibacterium tokaiense</name>
    <dbReference type="NCBI Taxonomy" id="39695"/>
    <lineage>
        <taxon>Bacteria</taxon>
        <taxon>Bacillati</taxon>
        <taxon>Actinomycetota</taxon>
        <taxon>Actinomycetes</taxon>
        <taxon>Mycobacteriales</taxon>
        <taxon>Mycobacteriaceae</taxon>
        <taxon>Mycolicibacterium</taxon>
    </lineage>
</organism>
<dbReference type="Pfam" id="PF00497">
    <property type="entry name" value="SBP_bac_3"/>
    <property type="match status" value="1"/>
</dbReference>
<keyword evidence="16" id="KW-1185">Reference proteome</keyword>
<dbReference type="InterPro" id="IPR001638">
    <property type="entry name" value="Solute-binding_3/MltF_N"/>
</dbReference>
<dbReference type="PANTHER" id="PTHR43289:SF6">
    <property type="entry name" value="SERINE_THREONINE-PROTEIN KINASE NEKL-3"/>
    <property type="match status" value="1"/>
</dbReference>
<dbReference type="EMBL" id="UGQT01000001">
    <property type="protein sequence ID" value="STZ62115.1"/>
    <property type="molecule type" value="Genomic_DNA"/>
</dbReference>
<evidence type="ECO:0000313" key="16">
    <source>
        <dbReference type="Proteomes" id="UP000254978"/>
    </source>
</evidence>
<dbReference type="CDD" id="cd01004">
    <property type="entry name" value="PBP2_MidA_like"/>
    <property type="match status" value="1"/>
</dbReference>
<evidence type="ECO:0000256" key="6">
    <source>
        <dbReference type="ARBA" id="ARBA00022692"/>
    </source>
</evidence>
<evidence type="ECO:0000259" key="14">
    <source>
        <dbReference type="PROSITE" id="PS50011"/>
    </source>
</evidence>
<dbReference type="GO" id="GO:0005524">
    <property type="term" value="F:ATP binding"/>
    <property type="evidence" value="ECO:0007669"/>
    <property type="project" value="UniProtKB-UniRule"/>
</dbReference>
<dbReference type="FunFam" id="1.10.510.10:FF:000021">
    <property type="entry name" value="Serine/threonine protein kinase"/>
    <property type="match status" value="1"/>
</dbReference>